<evidence type="ECO:0000256" key="8">
    <source>
        <dbReference type="PROSITE-ProRule" id="PRU00221"/>
    </source>
</evidence>
<feature type="region of interest" description="Disordered" evidence="9">
    <location>
        <begin position="865"/>
        <end position="889"/>
    </location>
</feature>
<gene>
    <name evidence="11" type="ORF">DM01DRAFT_1406232</name>
</gene>
<feature type="region of interest" description="Disordered" evidence="9">
    <location>
        <begin position="1"/>
        <end position="23"/>
    </location>
</feature>
<dbReference type="SMART" id="SM00320">
    <property type="entry name" value="WD40"/>
    <property type="match status" value="7"/>
</dbReference>
<dbReference type="Pfam" id="PF23769">
    <property type="entry name" value="Beta-prop_WDR75_2nd"/>
    <property type="match status" value="1"/>
</dbReference>
<dbReference type="SUPFAM" id="SSF82171">
    <property type="entry name" value="DPP6 N-terminal domain-like"/>
    <property type="match status" value="1"/>
</dbReference>
<dbReference type="GO" id="GO:0003723">
    <property type="term" value="F:RNA binding"/>
    <property type="evidence" value="ECO:0007669"/>
    <property type="project" value="InterPro"/>
</dbReference>
<evidence type="ECO:0000313" key="11">
    <source>
        <dbReference type="EMBL" id="ORX56771.1"/>
    </source>
</evidence>
<dbReference type="SUPFAM" id="SSF50978">
    <property type="entry name" value="WD40 repeat-like"/>
    <property type="match status" value="1"/>
</dbReference>
<keyword evidence="6" id="KW-0804">Transcription</keyword>
<dbReference type="GO" id="GO:0032040">
    <property type="term" value="C:small-subunit processome"/>
    <property type="evidence" value="ECO:0007669"/>
    <property type="project" value="InterPro"/>
</dbReference>
<sequence>MVSLNQSGKSTGKPKKTSQNHSVQRSNFALSLAHTAGGDICQTPISFTTDSRYFFSGVGSAIKIYSIATGAVVKVLSRPSKTGSHTDKITGVLLNPLNPLQLISVSLDGTIKLWDYNDEVLLRTFDVEGPITQLVLSPTHPELAYILLSSHRSHQSSLVCQYHLDLSSTYQSENVHRLRVIAELDNCHNLAVSNDDTYLAMATRFHFYIWPVNRLSDDVPANQLRSYTVREGVTKLAFNPVKNYLAVGQRTGRISFYHCFTDETKEKPIVESHHWHYKPVESLQFMVDGNYLLSGGSESVLVAWQLETGFRRYFPRVGGSIRHITISPDHKHFCLSVGNNSIRFINSVTQEMDQVVQGVQQTKTSRYDLDTASFVWAQGMLIEPHNQYLVLNASAEGVQFYDGKMDKHVLDLEVIPNANNSRGSSGDRGHISFVSFLPNGGEWMATVDTRDDKINTQEIFLKFWRWDHDQQTYVLHTRVDSPHHSQIASCCFHPSASSPMVVTTSTDKSFKIWAQQQSSSSDDLIWTCRSVGMYRDLIPSAAAFSPDGSMLVVAFGAILTIWDPTHNTVQASLCTPESDPILSLAFVSDSPYLVARSATHLFVWNLLSCTVWWSYQMNTKFLSVDPTSSRFAVVTCDQHEQVVVFEPSSPRPLLVHTLETSCLGMTWQLGELNNQGESRASENGLVCLLPMGRLQTMTIVKAGTNVSVELEADAQNEKNHLSHTDSSKLLDSTFGKRQRLKGLQVENLQRNAQSRDEYMDMGMSEQKSRRTSVDQSASAELLSAPSHVLPALESMFDVFMESLMKVRNSEEHMGQRTMDWTATDTEIEETARSTSFEVHPKSFAITPLPSLDQLFNSGANSAMIPAANDEYETSSDDADSEDDVDDIEW</sequence>
<dbReference type="GO" id="GO:0045943">
    <property type="term" value="P:positive regulation of transcription by RNA polymerase I"/>
    <property type="evidence" value="ECO:0007669"/>
    <property type="project" value="InterPro"/>
</dbReference>
<dbReference type="InterPro" id="IPR036322">
    <property type="entry name" value="WD40_repeat_dom_sf"/>
</dbReference>
<evidence type="ECO:0000256" key="3">
    <source>
        <dbReference type="ARBA" id="ARBA00022552"/>
    </source>
</evidence>
<dbReference type="STRING" id="101127.A0A1X2GLK2"/>
<dbReference type="InterPro" id="IPR001680">
    <property type="entry name" value="WD40_rpt"/>
</dbReference>
<keyword evidence="3" id="KW-0698">rRNA processing</keyword>
<protein>
    <submittedName>
        <fullName evidence="11">WD40 repeat-like protein</fullName>
    </submittedName>
</protein>
<dbReference type="EMBL" id="MCGT01000009">
    <property type="protein sequence ID" value="ORX56771.1"/>
    <property type="molecule type" value="Genomic_DNA"/>
</dbReference>
<keyword evidence="7" id="KW-0539">Nucleus</keyword>
<dbReference type="Proteomes" id="UP000242146">
    <property type="component" value="Unassembled WGS sequence"/>
</dbReference>
<keyword evidence="4 8" id="KW-0853">WD repeat</keyword>
<dbReference type="AlphaFoldDB" id="A0A1X2GLK2"/>
<evidence type="ECO:0000256" key="7">
    <source>
        <dbReference type="ARBA" id="ARBA00023242"/>
    </source>
</evidence>
<evidence type="ECO:0000256" key="9">
    <source>
        <dbReference type="SAM" id="MobiDB-lite"/>
    </source>
</evidence>
<comment type="subcellular location">
    <subcellularLocation>
        <location evidence="1">Nucleus</location>
        <location evidence="1">Nucleolus</location>
    </subcellularLocation>
</comment>
<dbReference type="Pfam" id="PF23869">
    <property type="entry name" value="Beta-prop_WDR75_1st"/>
    <property type="match status" value="1"/>
</dbReference>
<dbReference type="PANTHER" id="PTHR44215:SF1">
    <property type="entry name" value="WD REPEAT-CONTAINING PROTEIN 75"/>
    <property type="match status" value="1"/>
</dbReference>
<dbReference type="PANTHER" id="PTHR44215">
    <property type="entry name" value="WD REPEAT-CONTAINING PROTEIN 75"/>
    <property type="match status" value="1"/>
</dbReference>
<feature type="domain" description="WD repeat-containing protein 75 second beta-propeller" evidence="10">
    <location>
        <begin position="381"/>
        <end position="656"/>
    </location>
</feature>
<name>A0A1X2GLK2_9FUNG</name>
<feature type="repeat" description="WD" evidence="8">
    <location>
        <begin position="82"/>
        <end position="124"/>
    </location>
</feature>
<comment type="caution">
    <text evidence="11">The sequence shown here is derived from an EMBL/GenBank/DDBJ whole genome shotgun (WGS) entry which is preliminary data.</text>
</comment>
<dbReference type="Gene3D" id="2.130.10.10">
    <property type="entry name" value="YVTN repeat-like/Quinoprotein amine dehydrogenase"/>
    <property type="match status" value="3"/>
</dbReference>
<keyword evidence="2" id="KW-0690">Ribosome biogenesis</keyword>
<dbReference type="InterPro" id="IPR015943">
    <property type="entry name" value="WD40/YVTN_repeat-like_dom_sf"/>
</dbReference>
<dbReference type="PROSITE" id="PS50294">
    <property type="entry name" value="WD_REPEATS_REGION"/>
    <property type="match status" value="1"/>
</dbReference>
<organism evidence="11 12">
    <name type="scientific">Hesseltinella vesiculosa</name>
    <dbReference type="NCBI Taxonomy" id="101127"/>
    <lineage>
        <taxon>Eukaryota</taxon>
        <taxon>Fungi</taxon>
        <taxon>Fungi incertae sedis</taxon>
        <taxon>Mucoromycota</taxon>
        <taxon>Mucoromycotina</taxon>
        <taxon>Mucoromycetes</taxon>
        <taxon>Mucorales</taxon>
        <taxon>Cunninghamellaceae</taxon>
        <taxon>Hesseltinella</taxon>
    </lineage>
</organism>
<dbReference type="OrthoDB" id="4096at2759"/>
<dbReference type="InterPro" id="IPR053826">
    <property type="entry name" value="WDR75"/>
</dbReference>
<dbReference type="GO" id="GO:0006364">
    <property type="term" value="P:rRNA processing"/>
    <property type="evidence" value="ECO:0007669"/>
    <property type="project" value="UniProtKB-KW"/>
</dbReference>
<keyword evidence="5" id="KW-0677">Repeat</keyword>
<reference evidence="11 12" key="1">
    <citation type="submission" date="2016-07" db="EMBL/GenBank/DDBJ databases">
        <title>Pervasive Adenine N6-methylation of Active Genes in Fungi.</title>
        <authorList>
            <consortium name="DOE Joint Genome Institute"/>
            <person name="Mondo S.J."/>
            <person name="Dannebaum R.O."/>
            <person name="Kuo R.C."/>
            <person name="Labutti K."/>
            <person name="Haridas S."/>
            <person name="Kuo A."/>
            <person name="Salamov A."/>
            <person name="Ahrendt S.R."/>
            <person name="Lipzen A."/>
            <person name="Sullivan W."/>
            <person name="Andreopoulos W.B."/>
            <person name="Clum A."/>
            <person name="Lindquist E."/>
            <person name="Daum C."/>
            <person name="Ramamoorthy G.K."/>
            <person name="Gryganskyi A."/>
            <person name="Culley D."/>
            <person name="Magnuson J.K."/>
            <person name="James T.Y."/>
            <person name="O'Malley M.A."/>
            <person name="Stajich J.E."/>
            <person name="Spatafora J.W."/>
            <person name="Visel A."/>
            <person name="Grigoriev I.V."/>
        </authorList>
    </citation>
    <scope>NUCLEOTIDE SEQUENCE [LARGE SCALE GENOMIC DNA]</scope>
    <source>
        <strain evidence="11 12">NRRL 3301</strain>
    </source>
</reference>
<proteinExistence type="predicted"/>
<evidence type="ECO:0000256" key="4">
    <source>
        <dbReference type="ARBA" id="ARBA00022574"/>
    </source>
</evidence>
<keyword evidence="12" id="KW-1185">Reference proteome</keyword>
<evidence type="ECO:0000256" key="2">
    <source>
        <dbReference type="ARBA" id="ARBA00022517"/>
    </source>
</evidence>
<accession>A0A1X2GLK2</accession>
<dbReference type="GO" id="GO:2000234">
    <property type="term" value="P:positive regulation of rRNA processing"/>
    <property type="evidence" value="ECO:0007669"/>
    <property type="project" value="TreeGrafter"/>
</dbReference>
<evidence type="ECO:0000259" key="10">
    <source>
        <dbReference type="Pfam" id="PF23769"/>
    </source>
</evidence>
<evidence type="ECO:0000256" key="6">
    <source>
        <dbReference type="ARBA" id="ARBA00023163"/>
    </source>
</evidence>
<evidence type="ECO:0000256" key="1">
    <source>
        <dbReference type="ARBA" id="ARBA00004604"/>
    </source>
</evidence>
<feature type="compositionally biased region" description="Acidic residues" evidence="9">
    <location>
        <begin position="869"/>
        <end position="889"/>
    </location>
</feature>
<feature type="repeat" description="WD" evidence="8">
    <location>
        <begin position="273"/>
        <end position="309"/>
    </location>
</feature>
<evidence type="ECO:0000313" key="12">
    <source>
        <dbReference type="Proteomes" id="UP000242146"/>
    </source>
</evidence>
<evidence type="ECO:0000256" key="5">
    <source>
        <dbReference type="ARBA" id="ARBA00022737"/>
    </source>
</evidence>
<dbReference type="PROSITE" id="PS50082">
    <property type="entry name" value="WD_REPEATS_2"/>
    <property type="match status" value="2"/>
</dbReference>
<dbReference type="InterPro" id="IPR057644">
    <property type="entry name" value="Beta-prop_WDR75_2nd"/>
</dbReference>